<evidence type="ECO:0000313" key="1">
    <source>
        <dbReference type="EMBL" id="KAK4537921.1"/>
    </source>
</evidence>
<reference evidence="1 2" key="1">
    <citation type="submission" date="2022-07" db="EMBL/GenBank/DDBJ databases">
        <title>Genome-wide signatures of adaptation to extreme environments.</title>
        <authorList>
            <person name="Cho C.H."/>
            <person name="Yoon H.S."/>
        </authorList>
    </citation>
    <scope>NUCLEOTIDE SEQUENCE [LARGE SCALE GENOMIC DNA]</scope>
    <source>
        <strain evidence="1 2">DBV 063 E5</strain>
    </source>
</reference>
<name>A0AAV9J0K9_CYACA</name>
<proteinExistence type="predicted"/>
<dbReference type="EMBL" id="JANCYW010000015">
    <property type="protein sequence ID" value="KAK4537921.1"/>
    <property type="molecule type" value="Genomic_DNA"/>
</dbReference>
<sequence length="298" mass="32733">MSGVSETGVLVWLKRLSDSTLSVDVPRLRLFLEQCTEEWERLHAHEDWAARLRQQCPSLPQLIARVAHNPALLIDASIAANITRCVVTAYAAHTDDDAAGRRSRAWALQLFTASLPSTAPTPPPLMDVAELVTDIFQALAVSPTDVGVLERLFGTLTPLCSHPAAADAVRAVYAALTDAPDASWTDTTAFRRFELSLIDTDTTTGYCAFRDALRPADRRYAWARHAALLRRCLQTHWSTADAEVRAARAAFPHVDLWCAVRELGVASHHDAYQQPDRRGLTVPYARALSTVAATLDCP</sequence>
<evidence type="ECO:0000313" key="2">
    <source>
        <dbReference type="Proteomes" id="UP001301350"/>
    </source>
</evidence>
<accession>A0AAV9J0K9</accession>
<organism evidence="1 2">
    <name type="scientific">Cyanidium caldarium</name>
    <name type="common">Red alga</name>
    <dbReference type="NCBI Taxonomy" id="2771"/>
    <lineage>
        <taxon>Eukaryota</taxon>
        <taxon>Rhodophyta</taxon>
        <taxon>Bangiophyceae</taxon>
        <taxon>Cyanidiales</taxon>
        <taxon>Cyanidiaceae</taxon>
        <taxon>Cyanidium</taxon>
    </lineage>
</organism>
<comment type="caution">
    <text evidence="1">The sequence shown here is derived from an EMBL/GenBank/DDBJ whole genome shotgun (WGS) entry which is preliminary data.</text>
</comment>
<dbReference type="Proteomes" id="UP001301350">
    <property type="component" value="Unassembled WGS sequence"/>
</dbReference>
<dbReference type="AlphaFoldDB" id="A0AAV9J0K9"/>
<gene>
    <name evidence="1" type="ORF">CDCA_CDCA15G3946</name>
</gene>
<keyword evidence="2" id="KW-1185">Reference proteome</keyword>
<protein>
    <submittedName>
        <fullName evidence="1">Uncharacterized protein</fullName>
    </submittedName>
</protein>